<name>A0AAN9E0P6_CROPI</name>
<gene>
    <name evidence="2" type="ORF">RIF29_38196</name>
</gene>
<feature type="region of interest" description="Disordered" evidence="1">
    <location>
        <begin position="1"/>
        <end position="88"/>
    </location>
</feature>
<dbReference type="AlphaFoldDB" id="A0AAN9E0P6"/>
<evidence type="ECO:0000256" key="1">
    <source>
        <dbReference type="SAM" id="MobiDB-lite"/>
    </source>
</evidence>
<dbReference type="Proteomes" id="UP001372338">
    <property type="component" value="Unassembled WGS sequence"/>
</dbReference>
<feature type="compositionally biased region" description="Polar residues" evidence="1">
    <location>
        <begin position="14"/>
        <end position="34"/>
    </location>
</feature>
<accession>A0AAN9E0P6</accession>
<protein>
    <submittedName>
        <fullName evidence="2">Uncharacterized protein</fullName>
    </submittedName>
</protein>
<sequence length="88" mass="9898">MRIRKCSSIKAPKQSVSASQHQTLISAYSNSTIKPQLKKRKKENQNKPRGKNLSGCLGFKSSSFSLPSEHHHRKIKKPQQGVSFLPLL</sequence>
<keyword evidence="3" id="KW-1185">Reference proteome</keyword>
<evidence type="ECO:0000313" key="3">
    <source>
        <dbReference type="Proteomes" id="UP001372338"/>
    </source>
</evidence>
<comment type="caution">
    <text evidence="2">The sequence shown here is derived from an EMBL/GenBank/DDBJ whole genome shotgun (WGS) entry which is preliminary data.</text>
</comment>
<proteinExistence type="predicted"/>
<organism evidence="2 3">
    <name type="scientific">Crotalaria pallida</name>
    <name type="common">Smooth rattlebox</name>
    <name type="synonym">Crotalaria striata</name>
    <dbReference type="NCBI Taxonomy" id="3830"/>
    <lineage>
        <taxon>Eukaryota</taxon>
        <taxon>Viridiplantae</taxon>
        <taxon>Streptophyta</taxon>
        <taxon>Embryophyta</taxon>
        <taxon>Tracheophyta</taxon>
        <taxon>Spermatophyta</taxon>
        <taxon>Magnoliopsida</taxon>
        <taxon>eudicotyledons</taxon>
        <taxon>Gunneridae</taxon>
        <taxon>Pentapetalae</taxon>
        <taxon>rosids</taxon>
        <taxon>fabids</taxon>
        <taxon>Fabales</taxon>
        <taxon>Fabaceae</taxon>
        <taxon>Papilionoideae</taxon>
        <taxon>50 kb inversion clade</taxon>
        <taxon>genistoids sensu lato</taxon>
        <taxon>core genistoids</taxon>
        <taxon>Crotalarieae</taxon>
        <taxon>Crotalaria</taxon>
    </lineage>
</organism>
<reference evidence="2 3" key="1">
    <citation type="submission" date="2024-01" db="EMBL/GenBank/DDBJ databases">
        <title>The genomes of 5 underutilized Papilionoideae crops provide insights into root nodulation and disease resistanc.</title>
        <authorList>
            <person name="Yuan L."/>
        </authorList>
    </citation>
    <scope>NUCLEOTIDE SEQUENCE [LARGE SCALE GENOMIC DNA]</scope>
    <source>
        <strain evidence="2">ZHUSHIDOU_FW_LH</strain>
        <tissue evidence="2">Leaf</tissue>
    </source>
</reference>
<dbReference type="EMBL" id="JAYWIO010000008">
    <property type="protein sequence ID" value="KAK7243401.1"/>
    <property type="molecule type" value="Genomic_DNA"/>
</dbReference>
<evidence type="ECO:0000313" key="2">
    <source>
        <dbReference type="EMBL" id="KAK7243401.1"/>
    </source>
</evidence>